<dbReference type="STRING" id="1965070.A0A3S4QS96"/>
<dbReference type="OrthoDB" id="10248617at2759"/>
<keyword evidence="6" id="KW-0479">Metal-binding</keyword>
<evidence type="ECO:0000259" key="16">
    <source>
        <dbReference type="Pfam" id="PF04561"/>
    </source>
</evidence>
<comment type="function">
    <text evidence="13">DNA-dependent RNA polymerase catalyzes the transcription of DNA into RNA using the four ribonucleoside triphosphates as substrates.</text>
</comment>
<dbReference type="InterPro" id="IPR007121">
    <property type="entry name" value="RNA_pol_bsu_CS"/>
</dbReference>
<dbReference type="EMBL" id="NCKU01003674">
    <property type="protein sequence ID" value="RWS07089.1"/>
    <property type="molecule type" value="Genomic_DNA"/>
</dbReference>
<dbReference type="EMBL" id="NCKU01003000">
    <property type="protein sequence ID" value="RWS08370.1"/>
    <property type="molecule type" value="Genomic_DNA"/>
</dbReference>
<accession>A0A3S4QS96</accession>
<evidence type="ECO:0000256" key="3">
    <source>
        <dbReference type="ARBA" id="ARBA00022478"/>
    </source>
</evidence>
<dbReference type="EMBL" id="NCKU01003714">
    <property type="protein sequence ID" value="RWS07039.1"/>
    <property type="molecule type" value="Genomic_DNA"/>
</dbReference>
<feature type="domain" description="RNA polymerase Rpb2" evidence="16">
    <location>
        <begin position="194"/>
        <end position="337"/>
    </location>
</feature>
<comment type="caution">
    <text evidence="21">The sequence shown here is derived from an EMBL/GenBank/DDBJ whole genome shotgun (WGS) entry which is preliminary data.</text>
</comment>
<dbReference type="InterPro" id="IPR037033">
    <property type="entry name" value="DNA-dir_RNAP_su2_hyb_sf"/>
</dbReference>
<organism evidence="21 23">
    <name type="scientific">Dinothrombium tinctorium</name>
    <dbReference type="NCBI Taxonomy" id="1965070"/>
    <lineage>
        <taxon>Eukaryota</taxon>
        <taxon>Metazoa</taxon>
        <taxon>Ecdysozoa</taxon>
        <taxon>Arthropoda</taxon>
        <taxon>Chelicerata</taxon>
        <taxon>Arachnida</taxon>
        <taxon>Acari</taxon>
        <taxon>Acariformes</taxon>
        <taxon>Trombidiformes</taxon>
        <taxon>Prostigmata</taxon>
        <taxon>Anystina</taxon>
        <taxon>Parasitengona</taxon>
        <taxon>Trombidioidea</taxon>
        <taxon>Trombidiidae</taxon>
        <taxon>Dinothrombium</taxon>
    </lineage>
</organism>
<comment type="similarity">
    <text evidence="2 12">Belongs to the RNA polymerase beta chain family.</text>
</comment>
<dbReference type="AlphaFoldDB" id="A0A3S4QS96"/>
<keyword evidence="10" id="KW-0539">Nucleus</keyword>
<evidence type="ECO:0000256" key="8">
    <source>
        <dbReference type="ARBA" id="ARBA00022833"/>
    </source>
</evidence>
<dbReference type="InterPro" id="IPR007645">
    <property type="entry name" value="RNA_pol_Rpb2_3"/>
</dbReference>
<evidence type="ECO:0000313" key="23">
    <source>
        <dbReference type="Proteomes" id="UP000285301"/>
    </source>
</evidence>
<dbReference type="GO" id="GO:0005634">
    <property type="term" value="C:nucleus"/>
    <property type="evidence" value="ECO:0007669"/>
    <property type="project" value="UniProtKB-SubCell"/>
</dbReference>
<keyword evidence="8" id="KW-0862">Zinc</keyword>
<feature type="domain" description="RNA polymerase Rpb2" evidence="18">
    <location>
        <begin position="428"/>
        <end position="492"/>
    </location>
</feature>
<dbReference type="InterPro" id="IPR007641">
    <property type="entry name" value="RNA_pol_Rpb2_7"/>
</dbReference>
<evidence type="ECO:0000256" key="12">
    <source>
        <dbReference type="RuleBase" id="RU000434"/>
    </source>
</evidence>
<evidence type="ECO:0000256" key="6">
    <source>
        <dbReference type="ARBA" id="ARBA00022723"/>
    </source>
</evidence>
<dbReference type="InterPro" id="IPR009674">
    <property type="entry name" value="Rpa2_dom_4"/>
</dbReference>
<dbReference type="InterPro" id="IPR037034">
    <property type="entry name" value="RNA_pol_Rpb2_2_sf"/>
</dbReference>
<dbReference type="GO" id="GO:0003899">
    <property type="term" value="F:DNA-directed RNA polymerase activity"/>
    <property type="evidence" value="ECO:0007669"/>
    <property type="project" value="UniProtKB-EC"/>
</dbReference>
<comment type="catalytic activity">
    <reaction evidence="11">
        <text>RNA(n) + a ribonucleoside 5'-triphosphate = RNA(n+1) + diphosphate</text>
        <dbReference type="Rhea" id="RHEA:21248"/>
        <dbReference type="Rhea" id="RHEA-COMP:14527"/>
        <dbReference type="Rhea" id="RHEA-COMP:17342"/>
        <dbReference type="ChEBI" id="CHEBI:33019"/>
        <dbReference type="ChEBI" id="CHEBI:61557"/>
        <dbReference type="ChEBI" id="CHEBI:140395"/>
        <dbReference type="EC" id="2.7.7.6"/>
    </reaction>
    <physiologicalReaction direction="left-to-right" evidence="11">
        <dbReference type="Rhea" id="RHEA:21249"/>
    </physiologicalReaction>
</comment>
<feature type="domain" description="RNA polymerase beta subunit protrusion" evidence="17">
    <location>
        <begin position="30"/>
        <end position="386"/>
    </location>
</feature>
<feature type="domain" description="DNA-directed RNA polymerase I subunit RPA2" evidence="19">
    <location>
        <begin position="535"/>
        <end position="593"/>
    </location>
</feature>
<dbReference type="Gene3D" id="2.40.50.150">
    <property type="match status" value="1"/>
</dbReference>
<dbReference type="PROSITE" id="PS01166">
    <property type="entry name" value="RNA_POL_BETA"/>
    <property type="match status" value="1"/>
</dbReference>
<keyword evidence="4 13" id="KW-0808">Transferase</keyword>
<dbReference type="Gene3D" id="3.90.1070.20">
    <property type="match status" value="1"/>
</dbReference>
<proteinExistence type="inferred from homology"/>
<dbReference type="EC" id="2.7.7.6" evidence="13"/>
<dbReference type="InterPro" id="IPR015712">
    <property type="entry name" value="DNA-dir_RNA_pol_su2"/>
</dbReference>
<evidence type="ECO:0000256" key="4">
    <source>
        <dbReference type="ARBA" id="ARBA00022679"/>
    </source>
</evidence>
<dbReference type="Gene3D" id="3.90.1110.10">
    <property type="entry name" value="RNA polymerase Rpb2, domain 2"/>
    <property type="match status" value="1"/>
</dbReference>
<dbReference type="Pfam" id="PF04560">
    <property type="entry name" value="RNA_pol_Rpb2_7"/>
    <property type="match status" value="1"/>
</dbReference>
<dbReference type="InterPro" id="IPR007120">
    <property type="entry name" value="DNA-dir_RNAP_su2_dom"/>
</dbReference>
<dbReference type="Proteomes" id="UP000285301">
    <property type="component" value="Unassembled WGS sequence"/>
</dbReference>
<evidence type="ECO:0000256" key="11">
    <source>
        <dbReference type="ARBA" id="ARBA00047768"/>
    </source>
</evidence>
<dbReference type="Pfam" id="PF04563">
    <property type="entry name" value="RNA_pol_Rpb2_1"/>
    <property type="match status" value="1"/>
</dbReference>
<dbReference type="InterPro" id="IPR014724">
    <property type="entry name" value="RNA_pol_RPB2_OB-fold"/>
</dbReference>
<feature type="domain" description="RNA polymerase Rpb2" evidence="15">
    <location>
        <begin position="1006"/>
        <end position="1113"/>
    </location>
</feature>
<keyword evidence="23" id="KW-1185">Reference proteome</keyword>
<reference evidence="21" key="2">
    <citation type="submission" date="2018-11" db="EMBL/GenBank/DDBJ databases">
        <title>Trombidioid mite genomics.</title>
        <authorList>
            <person name="Dong X."/>
        </authorList>
    </citation>
    <scope>NUCLEOTIDE SEQUENCE</scope>
    <source>
        <strain evidence="21">UoL-WK</strain>
    </source>
</reference>
<dbReference type="GO" id="GO:0006351">
    <property type="term" value="P:DNA-templated transcription"/>
    <property type="evidence" value="ECO:0007669"/>
    <property type="project" value="InterPro"/>
</dbReference>
<dbReference type="Gene3D" id="3.90.1800.10">
    <property type="entry name" value="RNA polymerase alpha subunit dimerisation domain"/>
    <property type="match status" value="1"/>
</dbReference>
<keyword evidence="7" id="KW-0863">Zinc-finger</keyword>
<evidence type="ECO:0000313" key="22">
    <source>
        <dbReference type="EMBL" id="RWS08370.1"/>
    </source>
</evidence>
<dbReference type="Gene3D" id="3.90.1100.10">
    <property type="match status" value="1"/>
</dbReference>
<evidence type="ECO:0000259" key="19">
    <source>
        <dbReference type="Pfam" id="PF06883"/>
    </source>
</evidence>
<protein>
    <recommendedName>
        <fullName evidence="13">DNA-directed RNA polymerase subunit beta</fullName>
        <ecNumber evidence="13">2.7.7.6</ecNumber>
    </recommendedName>
</protein>
<dbReference type="InterPro" id="IPR007644">
    <property type="entry name" value="RNA_pol_bsu_protrusion"/>
</dbReference>
<gene>
    <name evidence="22" type="ORF">B4U79_03538</name>
    <name evidence="21" type="ORF">B4U79_13448</name>
    <name evidence="20" type="ORF">B4U79_15706</name>
</gene>
<evidence type="ECO:0000259" key="15">
    <source>
        <dbReference type="Pfam" id="PF04560"/>
    </source>
</evidence>
<feature type="domain" description="DNA-directed RNA polymerase subunit 2 hybrid-binding" evidence="14">
    <location>
        <begin position="642"/>
        <end position="1004"/>
    </location>
</feature>
<reference evidence="21 23" key="1">
    <citation type="journal article" date="2018" name="Gigascience">
        <title>Genomes of trombidid mites reveal novel predicted allergens and laterally-transferred genes associated with secondary metabolism.</title>
        <authorList>
            <person name="Dong X."/>
            <person name="Chaisiri K."/>
            <person name="Xia D."/>
            <person name="Armstrong S.D."/>
            <person name="Fang Y."/>
            <person name="Donnelly M.J."/>
            <person name="Kadowaki T."/>
            <person name="McGarry J.W."/>
            <person name="Darby A.C."/>
            <person name="Makepeace B.L."/>
        </authorList>
    </citation>
    <scope>NUCLEOTIDE SEQUENCE [LARGE SCALE GENOMIC DNA]</scope>
    <source>
        <strain evidence="21">UoL-WK</strain>
    </source>
</reference>
<evidence type="ECO:0000256" key="2">
    <source>
        <dbReference type="ARBA" id="ARBA00006835"/>
    </source>
</evidence>
<dbReference type="FunFam" id="2.40.270.10:FF:000011">
    <property type="entry name" value="DNA-directed RNA polymerase subunit beta"/>
    <property type="match status" value="1"/>
</dbReference>
<evidence type="ECO:0000313" key="20">
    <source>
        <dbReference type="EMBL" id="RWS07039.1"/>
    </source>
</evidence>
<evidence type="ECO:0000256" key="9">
    <source>
        <dbReference type="ARBA" id="ARBA00023163"/>
    </source>
</evidence>
<dbReference type="PANTHER" id="PTHR20856">
    <property type="entry name" value="DNA-DIRECTED RNA POLYMERASE I SUBUNIT 2"/>
    <property type="match status" value="1"/>
</dbReference>
<keyword evidence="9 13" id="KW-0804">Transcription</keyword>
<comment type="subcellular location">
    <subcellularLocation>
        <location evidence="1">Nucleus</location>
    </subcellularLocation>
</comment>
<dbReference type="FunFam" id="2.40.270.10:FF:000006">
    <property type="entry name" value="DNA-directed RNA polymerase subunit beta"/>
    <property type="match status" value="1"/>
</dbReference>
<sequence>MCANPSQKRIHSKEYSDLSPHHFEVVRKISKAHIDSFNFMLEEGIVKGINWIPPLELQLPDSSRLQIKIADVSLGYPMVHKDCVAKTNLVYPSECRMRGTTYRAKLNVSFIIKINNQVVEQFSDVVGDIPVMLKTKRCNLANLTPKQMVERYEDAGDQWLFLVNHGNKVANYLLNMEFQFVALEMIKSEALNLVLHYLSNGTAKLRFFYLKQPVFLPIIMVLKALRNVSDQFIYTELVKGKENDTFYCSCITNMLRLLHQEGLFTHQQVKDFIGERLRVKVDLAPWYSSSEVTDFLFQQCIAIHLYNNVDKFNLLVYMTRKLFACARGECAIENPDNPMFHELYMSGHIYFTLLLERFEAFFKSVKLQLSRSLEENNSTKKDTVNQVKKHLSSKFSEITRPMEYLISTGNLQSRTGLGLMQTAGISVMAEKINWWRFISHFRAVHRGAYFTEMKTTTCRKLYPESWGFLCPVNTPDGTPCGLLNHLSAMCMITSSQSSVRDLSATLVELGMESIDKPLTVRASECYTVILDGKVLGYVPDAIMVNFISLLRTYKATGKNGIDRLLEIGFVPKTNKPTQFAGLYLFSNPARMMRPVFNLKTQSVEIIGSFEQVYMDICVVGNEIIPNVTTHQELTETCMLSILANQIPFSDFNQSPRNMYCCQMGKQTMGTPSHTLKFRSDLKMYSISSPQSPIVRPAAHDYYHMDDYPFGTNAVVAVISYTGYDMEDALVLNKGAVERGFKHGSIHKTIIVNLHEIAGTRGGEIVYLFGRQDSADYADKLDIDGLPYIGTKVEFDDPICSYYNISTGEYRTEKYKSTEVAYISDVKALSNDSGREVLQRVAITFYIPRKPIVGDKFANRHGQKGICSVLWPQENMPFTQTGLTPDIIFNPHGFPSRMTIGMMIESMAGKSGALHGLVHDATPFMFSEDNHASDYYGKLLEAAGYNYFGTERMYSGVDGRELTADIFVGVIFYIRLRHMVGDKYQVRSVGPVDQLTRQPVQGRKRSGGIRFGEMERDSLLAHGASFLLRDRLFTQSDESLSYICTKCGLLTSLISLANAESSRYAEVNRSDVSKNLWYCRTCRSGDHVKAVSIPYVLQYLIAELASVNIKLQFEVN</sequence>
<evidence type="ECO:0000259" key="17">
    <source>
        <dbReference type="Pfam" id="PF04563"/>
    </source>
</evidence>
<evidence type="ECO:0000256" key="10">
    <source>
        <dbReference type="ARBA" id="ARBA00023242"/>
    </source>
</evidence>
<dbReference type="Pfam" id="PF06883">
    <property type="entry name" value="RNA_pol_Rpa2_4"/>
    <property type="match status" value="1"/>
</dbReference>
<dbReference type="FunFam" id="3.90.1800.10:FF:000004">
    <property type="entry name" value="DNA-directed RNA polymerase subunit beta"/>
    <property type="match status" value="1"/>
</dbReference>
<dbReference type="GO" id="GO:0000428">
    <property type="term" value="C:DNA-directed RNA polymerase complex"/>
    <property type="evidence" value="ECO:0007669"/>
    <property type="project" value="UniProtKB-KW"/>
</dbReference>
<dbReference type="Pfam" id="PF04561">
    <property type="entry name" value="RNA_pol_Rpb2_2"/>
    <property type="match status" value="1"/>
</dbReference>
<evidence type="ECO:0000256" key="13">
    <source>
        <dbReference type="RuleBase" id="RU363031"/>
    </source>
</evidence>
<evidence type="ECO:0000256" key="7">
    <source>
        <dbReference type="ARBA" id="ARBA00022771"/>
    </source>
</evidence>
<name>A0A3S4QS96_9ACAR</name>
<dbReference type="Pfam" id="PF04565">
    <property type="entry name" value="RNA_pol_Rpb2_3"/>
    <property type="match status" value="1"/>
</dbReference>
<evidence type="ECO:0000259" key="18">
    <source>
        <dbReference type="Pfam" id="PF04565"/>
    </source>
</evidence>
<evidence type="ECO:0000256" key="5">
    <source>
        <dbReference type="ARBA" id="ARBA00022695"/>
    </source>
</evidence>
<evidence type="ECO:0000259" key="14">
    <source>
        <dbReference type="Pfam" id="PF00562"/>
    </source>
</evidence>
<dbReference type="GO" id="GO:0032549">
    <property type="term" value="F:ribonucleoside binding"/>
    <property type="evidence" value="ECO:0007669"/>
    <property type="project" value="InterPro"/>
</dbReference>
<keyword evidence="5 13" id="KW-0548">Nucleotidyltransferase</keyword>
<dbReference type="Gene3D" id="2.40.270.10">
    <property type="entry name" value="DNA-directed RNA polymerase, subunit 2, domain 6"/>
    <property type="match status" value="1"/>
</dbReference>
<keyword evidence="3 13" id="KW-0240">DNA-directed RNA polymerase</keyword>
<evidence type="ECO:0000313" key="21">
    <source>
        <dbReference type="EMBL" id="RWS07089.1"/>
    </source>
</evidence>
<dbReference type="Pfam" id="PF00562">
    <property type="entry name" value="RNA_pol_Rpb2_6"/>
    <property type="match status" value="1"/>
</dbReference>
<dbReference type="SUPFAM" id="SSF64484">
    <property type="entry name" value="beta and beta-prime subunits of DNA dependent RNA-polymerase"/>
    <property type="match status" value="1"/>
</dbReference>
<dbReference type="GO" id="GO:0008270">
    <property type="term" value="F:zinc ion binding"/>
    <property type="evidence" value="ECO:0007669"/>
    <property type="project" value="UniProtKB-KW"/>
</dbReference>
<evidence type="ECO:0000256" key="1">
    <source>
        <dbReference type="ARBA" id="ARBA00004123"/>
    </source>
</evidence>
<dbReference type="InterPro" id="IPR007642">
    <property type="entry name" value="RNA_pol_Rpb2_2"/>
</dbReference>
<dbReference type="CDD" id="cd00653">
    <property type="entry name" value="RNA_pol_B_RPB2"/>
    <property type="match status" value="1"/>
</dbReference>
<dbReference type="GO" id="GO:0003677">
    <property type="term" value="F:DNA binding"/>
    <property type="evidence" value="ECO:0007669"/>
    <property type="project" value="InterPro"/>
</dbReference>